<dbReference type="RefSeq" id="WP_254156193.1">
    <property type="nucleotide sequence ID" value="NZ_JAHESD010000071.1"/>
</dbReference>
<evidence type="ECO:0008006" key="3">
    <source>
        <dbReference type="Google" id="ProtNLM"/>
    </source>
</evidence>
<proteinExistence type="predicted"/>
<name>A0ABS5VYF4_9BACT</name>
<sequence>MNWQAIKQLNLLFKNGSVPADILKFPFVKRMVDMDYIRQTDNKTLSKSKSYDPFYANTLLPKFLQYEEFINRFEFDSLNLDETDIEILLKIEANRDVIVNEGRSQKEISASYFGGAKKLRRNSRIYDAVVKILGVKTLARDEHDQQYLYVLHCESLKPRCIVLCENDNKLRKPRLKDVELWHAGGRNTAKLKFIPKPKLPLYYLCDWDNKGIEIYQDIKANIFPDIELLIPQNPFQTSDIESPWTVQIKHTLFSPEALAILDSLMPEKWIEEENIVHPIFTQN</sequence>
<evidence type="ECO:0000313" key="1">
    <source>
        <dbReference type="EMBL" id="MBT1705877.1"/>
    </source>
</evidence>
<keyword evidence="2" id="KW-1185">Reference proteome</keyword>
<accession>A0ABS5VYF4</accession>
<evidence type="ECO:0000313" key="2">
    <source>
        <dbReference type="Proteomes" id="UP000772618"/>
    </source>
</evidence>
<comment type="caution">
    <text evidence="1">The sequence shown here is derived from an EMBL/GenBank/DDBJ whole genome shotgun (WGS) entry which is preliminary data.</text>
</comment>
<protein>
    <recommendedName>
        <fullName evidence="3">Wadjet protein JetD C-terminal domain-containing protein</fullName>
    </recommendedName>
</protein>
<dbReference type="Proteomes" id="UP000772618">
    <property type="component" value="Unassembled WGS sequence"/>
</dbReference>
<gene>
    <name evidence="1" type="ORF">KK060_21480</name>
</gene>
<reference evidence="1 2" key="1">
    <citation type="submission" date="2021-05" db="EMBL/GenBank/DDBJ databases">
        <title>A Polyphasic approach of four new species of the genus Ohtaekwangia: Ohtaekwangia histidinii sp. nov., Ohtaekwangia cretensis sp. nov., Ohtaekwangia indiensis sp. nov., Ohtaekwangia reichenbachii sp. nov. from diverse environment.</title>
        <authorList>
            <person name="Octaviana S."/>
        </authorList>
    </citation>
    <scope>NUCLEOTIDE SEQUENCE [LARGE SCALE GENOMIC DNA]</scope>
    <source>
        <strain evidence="1 2">PWU20</strain>
    </source>
</reference>
<organism evidence="1 2">
    <name type="scientific">Chryseosolibacter indicus</name>
    <dbReference type="NCBI Taxonomy" id="2782351"/>
    <lineage>
        <taxon>Bacteria</taxon>
        <taxon>Pseudomonadati</taxon>
        <taxon>Bacteroidota</taxon>
        <taxon>Cytophagia</taxon>
        <taxon>Cytophagales</taxon>
        <taxon>Chryseotaleaceae</taxon>
        <taxon>Chryseosolibacter</taxon>
    </lineage>
</organism>
<dbReference type="EMBL" id="JAHESD010000071">
    <property type="protein sequence ID" value="MBT1705877.1"/>
    <property type="molecule type" value="Genomic_DNA"/>
</dbReference>